<dbReference type="Pfam" id="PF12997">
    <property type="entry name" value="DUF3881"/>
    <property type="match status" value="1"/>
</dbReference>
<evidence type="ECO:0000313" key="3">
    <source>
        <dbReference type="Proteomes" id="UP000657006"/>
    </source>
</evidence>
<name>A0A926DQT3_9FIRM</name>
<proteinExistence type="predicted"/>
<dbReference type="InterPro" id="IPR024541">
    <property type="entry name" value="DUF3881"/>
</dbReference>
<dbReference type="AlphaFoldDB" id="A0A926DQT3"/>
<accession>A0A926DQT3</accession>
<reference evidence="2" key="1">
    <citation type="submission" date="2020-08" db="EMBL/GenBank/DDBJ databases">
        <title>Genome public.</title>
        <authorList>
            <person name="Liu C."/>
            <person name="Sun Q."/>
        </authorList>
    </citation>
    <scope>NUCLEOTIDE SEQUENCE</scope>
    <source>
        <strain evidence="2">NSJ-32</strain>
    </source>
</reference>
<organism evidence="2 3">
    <name type="scientific">Bianquea renquensis</name>
    <dbReference type="NCBI Taxonomy" id="2763661"/>
    <lineage>
        <taxon>Bacteria</taxon>
        <taxon>Bacillati</taxon>
        <taxon>Bacillota</taxon>
        <taxon>Clostridia</taxon>
        <taxon>Eubacteriales</taxon>
        <taxon>Bianqueaceae</taxon>
        <taxon>Bianquea</taxon>
    </lineage>
</organism>
<sequence>MVRYFSAIGMSDYVDQRKLDVFVRNVLQEQSNPIYRYREPGTDTVYVEVKKYMGDFAVALRGKKEEDGKVNMSVILPTVQERTYSVLLDWEIEMDDPLIAFLIGEEEGTGAQLEISLLDLVECLMEKPADAGDSLIAAFYALSTEGKILLNVERSQEDEEAYRSEEEWRRQMLKRAREGDEEALEELKADSLAMEEDILERLEEEDIYSILEGIFLPASEELLGVYTIMGTILESEKVLNPYTEEWVYRLLLNVMGLNLTLFINPKDLVGEPLQGMRFLGTGLLQGAVSWGLTQFRQKAQDMFSEDSNE</sequence>
<dbReference type="Proteomes" id="UP000657006">
    <property type="component" value="Unassembled WGS sequence"/>
</dbReference>
<feature type="coiled-coil region" evidence="1">
    <location>
        <begin position="170"/>
        <end position="197"/>
    </location>
</feature>
<dbReference type="EMBL" id="JACRSQ010000010">
    <property type="protein sequence ID" value="MBC8543505.1"/>
    <property type="molecule type" value="Genomic_DNA"/>
</dbReference>
<keyword evidence="3" id="KW-1185">Reference proteome</keyword>
<evidence type="ECO:0000256" key="1">
    <source>
        <dbReference type="SAM" id="Coils"/>
    </source>
</evidence>
<evidence type="ECO:0000313" key="2">
    <source>
        <dbReference type="EMBL" id="MBC8543505.1"/>
    </source>
</evidence>
<keyword evidence="1" id="KW-0175">Coiled coil</keyword>
<dbReference type="RefSeq" id="WP_177720041.1">
    <property type="nucleotide sequence ID" value="NZ_JACRSQ010000010.1"/>
</dbReference>
<protein>
    <submittedName>
        <fullName evidence="2">DUF3881 family protein</fullName>
    </submittedName>
</protein>
<gene>
    <name evidence="2" type="ORF">H8730_08110</name>
</gene>
<comment type="caution">
    <text evidence="2">The sequence shown here is derived from an EMBL/GenBank/DDBJ whole genome shotgun (WGS) entry which is preliminary data.</text>
</comment>